<dbReference type="AlphaFoldDB" id="A0A7I8DJW5"/>
<keyword evidence="1" id="KW-0805">Transcription regulation</keyword>
<dbReference type="PROSITE" id="PS51118">
    <property type="entry name" value="HTH_HXLR"/>
    <property type="match status" value="1"/>
</dbReference>
<reference evidence="5 6" key="2">
    <citation type="submission" date="2020-08" db="EMBL/GenBank/DDBJ databases">
        <authorList>
            <person name="Ueki A."/>
            <person name="Tonouchi A."/>
        </authorList>
    </citation>
    <scope>NUCLEOTIDE SEQUENCE [LARGE SCALE GENOMIC DNA]</scope>
    <source>
        <strain evidence="5 6">CTTW</strain>
    </source>
</reference>
<organism evidence="5 6">
    <name type="scientific">Anaerocolumna chitinilytica</name>
    <dbReference type="NCBI Taxonomy" id="1727145"/>
    <lineage>
        <taxon>Bacteria</taxon>
        <taxon>Bacillati</taxon>
        <taxon>Bacillota</taxon>
        <taxon>Clostridia</taxon>
        <taxon>Lachnospirales</taxon>
        <taxon>Lachnospiraceae</taxon>
        <taxon>Anaerocolumna</taxon>
    </lineage>
</organism>
<dbReference type="InterPro" id="IPR036390">
    <property type="entry name" value="WH_DNA-bd_sf"/>
</dbReference>
<feature type="domain" description="HTH hxlR-type" evidence="4">
    <location>
        <begin position="15"/>
        <end position="113"/>
    </location>
</feature>
<dbReference type="KEGG" id="acht:bsdcttw_17500"/>
<name>A0A7I8DJW5_9FIRM</name>
<dbReference type="EMBL" id="AP023368">
    <property type="protein sequence ID" value="BCJ98709.1"/>
    <property type="molecule type" value="Genomic_DNA"/>
</dbReference>
<reference evidence="5 6" key="1">
    <citation type="submission" date="2020-08" db="EMBL/GenBank/DDBJ databases">
        <title>Draft genome sequencing of an Anaerocolumna strain isolated from anoxic soil subjected to BSD treatment.</title>
        <authorList>
            <person name="Uek A."/>
            <person name="Tonouchi A."/>
        </authorList>
    </citation>
    <scope>NUCLEOTIDE SEQUENCE [LARGE SCALE GENOMIC DNA]</scope>
    <source>
        <strain evidence="5 6">CTTW</strain>
    </source>
</reference>
<keyword evidence="2" id="KW-0238">DNA-binding</keyword>
<evidence type="ECO:0000259" key="4">
    <source>
        <dbReference type="PROSITE" id="PS51118"/>
    </source>
</evidence>
<evidence type="ECO:0000256" key="2">
    <source>
        <dbReference type="ARBA" id="ARBA00023125"/>
    </source>
</evidence>
<dbReference type="RefSeq" id="WP_185259023.1">
    <property type="nucleotide sequence ID" value="NZ_AP023368.1"/>
</dbReference>
<dbReference type="SUPFAM" id="SSF46785">
    <property type="entry name" value="Winged helix' DNA-binding domain"/>
    <property type="match status" value="1"/>
</dbReference>
<dbReference type="PANTHER" id="PTHR33204:SF29">
    <property type="entry name" value="TRANSCRIPTIONAL REGULATOR"/>
    <property type="match status" value="1"/>
</dbReference>
<proteinExistence type="predicted"/>
<dbReference type="InterPro" id="IPR036388">
    <property type="entry name" value="WH-like_DNA-bd_sf"/>
</dbReference>
<dbReference type="Pfam" id="PF01638">
    <property type="entry name" value="HxlR"/>
    <property type="match status" value="1"/>
</dbReference>
<accession>A0A7I8DJW5</accession>
<dbReference type="GO" id="GO:0003677">
    <property type="term" value="F:DNA binding"/>
    <property type="evidence" value="ECO:0007669"/>
    <property type="project" value="UniProtKB-KW"/>
</dbReference>
<dbReference type="Gene3D" id="1.10.10.10">
    <property type="entry name" value="Winged helix-like DNA-binding domain superfamily/Winged helix DNA-binding domain"/>
    <property type="match status" value="1"/>
</dbReference>
<dbReference type="Proteomes" id="UP000515703">
    <property type="component" value="Chromosome"/>
</dbReference>
<evidence type="ECO:0000313" key="5">
    <source>
        <dbReference type="EMBL" id="BCJ98709.1"/>
    </source>
</evidence>
<protein>
    <submittedName>
        <fullName evidence="5">Putative HTH-type transcriptional regulator YdeP</fullName>
    </submittedName>
</protein>
<evidence type="ECO:0000256" key="3">
    <source>
        <dbReference type="ARBA" id="ARBA00023163"/>
    </source>
</evidence>
<keyword evidence="3" id="KW-0804">Transcription</keyword>
<dbReference type="InterPro" id="IPR002577">
    <property type="entry name" value="HTH_HxlR"/>
</dbReference>
<gene>
    <name evidence="5" type="primary">ydeP</name>
    <name evidence="5" type="ORF">bsdcttw_17500</name>
</gene>
<sequence>MEHYTLSPDCTNGICPVETTLNIISGKWKGIILFRLLGGKKRFGELKKLMPTITFRTLTLQLRQLEEDGIVERTVYAEVPPRVDYALTELGESMRPIIQAMFDWGIGYQKLTGKLEQ</sequence>
<keyword evidence="6" id="KW-1185">Reference proteome</keyword>
<dbReference type="PANTHER" id="PTHR33204">
    <property type="entry name" value="TRANSCRIPTIONAL REGULATOR, MARR FAMILY"/>
    <property type="match status" value="1"/>
</dbReference>
<evidence type="ECO:0000256" key="1">
    <source>
        <dbReference type="ARBA" id="ARBA00023015"/>
    </source>
</evidence>
<evidence type="ECO:0000313" key="6">
    <source>
        <dbReference type="Proteomes" id="UP000515703"/>
    </source>
</evidence>